<dbReference type="AlphaFoldDB" id="A0A075GYZ2"/>
<protein>
    <recommendedName>
        <fullName evidence="1">DNA repair protein</fullName>
    </recommendedName>
</protein>
<name>A0A075GYZ2_9EURY</name>
<keyword evidence="1" id="KW-0227">DNA damage</keyword>
<dbReference type="Pfam" id="PF04895">
    <property type="entry name" value="Nre_C"/>
    <property type="match status" value="1"/>
</dbReference>
<feature type="domain" description="Archaeal Nre N-terminal" evidence="2">
    <location>
        <begin position="23"/>
        <end position="297"/>
    </location>
</feature>
<evidence type="ECO:0000313" key="4">
    <source>
        <dbReference type="EMBL" id="AIF08160.1"/>
    </source>
</evidence>
<dbReference type="PANTHER" id="PTHR38136:SF2">
    <property type="entry name" value="DNA REPAIR PROTEIN"/>
    <property type="match status" value="1"/>
</dbReference>
<evidence type="ECO:0000256" key="1">
    <source>
        <dbReference type="HAMAP-Rule" id="MF_02096"/>
    </source>
</evidence>
<keyword evidence="1" id="KW-0234">DNA repair</keyword>
<dbReference type="PANTHER" id="PTHR38136">
    <property type="entry name" value="DNA REPAIR PROTEIN"/>
    <property type="match status" value="1"/>
</dbReference>
<dbReference type="InterPro" id="IPR006979">
    <property type="entry name" value="Nre_C"/>
</dbReference>
<dbReference type="GO" id="GO:0006281">
    <property type="term" value="P:DNA repair"/>
    <property type="evidence" value="ECO:0007669"/>
    <property type="project" value="UniProtKB-UniRule"/>
</dbReference>
<comment type="similarity">
    <text evidence="1">Belongs to the Nre family.</text>
</comment>
<proteinExistence type="inferred from homology"/>
<sequence>MDGRTHNPSVFPECVECRGVRGMCGIEPCPLLAEVRRQLPSLPSRRIETLSGPSPPSLFVGRFGYPKVTAGPMASALTTAEDEPVAPADPAEMFGQPLEVVAGRHVNLVRGRHEVGVTDASRPDKVLQTTQELALAERNVDVEMEFTNPIHIGSSPNFDSLSRPLGPTGEVRKAELTSHPVIPRKVDSVADESDLLASVAVSELNEEGIGEAHLTRLLSAGILGVEEKRRMVPTRWAITATDDMLGKQAWERVRDLPSIDKVEVYETTYLDNRFKVILTPGAWAFHMLECWMQGSLWGESEILGDHEEEKPRTSYASRVTGAYYSARLAVLEQMEARGRRGAALVWRDIGAGYWAPVGVWLIRETMREAMKQTPKLFDSLAEAVEFIAPTISKPNDLRNCWFVTRTRQTRIDEWKIDGLA</sequence>
<reference evidence="4" key="1">
    <citation type="journal article" date="2014" name="Genome Biol. Evol.">
        <title>Pangenome evidence for extensive interdomain horizontal transfer affecting lineage core and shell genes in uncultured planktonic thaumarchaeota and euryarchaeota.</title>
        <authorList>
            <person name="Deschamps P."/>
            <person name="Zivanovic Y."/>
            <person name="Moreira D."/>
            <person name="Rodriguez-Valera F."/>
            <person name="Lopez-Garcia P."/>
        </authorList>
    </citation>
    <scope>NUCLEOTIDE SEQUENCE</scope>
</reference>
<dbReference type="EMBL" id="KF900822">
    <property type="protein sequence ID" value="AIF08160.1"/>
    <property type="molecule type" value="Genomic_DNA"/>
</dbReference>
<dbReference type="Pfam" id="PF04894">
    <property type="entry name" value="Nre_N"/>
    <property type="match status" value="1"/>
</dbReference>
<comment type="function">
    <text evidence="1">Involved in DNA damage repair.</text>
</comment>
<evidence type="ECO:0000259" key="3">
    <source>
        <dbReference type="Pfam" id="PF04895"/>
    </source>
</evidence>
<dbReference type="HAMAP" id="MF_02096">
    <property type="entry name" value="Nre"/>
    <property type="match status" value="1"/>
</dbReference>
<evidence type="ECO:0000259" key="2">
    <source>
        <dbReference type="Pfam" id="PF04894"/>
    </source>
</evidence>
<accession>A0A075GYZ2</accession>
<comment type="caution">
    <text evidence="1">Lacks conserved residue(s) required for the propagation of feature annotation.</text>
</comment>
<dbReference type="InterPro" id="IPR033167">
    <property type="entry name" value="Nre"/>
</dbReference>
<organism evidence="4">
    <name type="scientific">uncultured marine group II/III euryarchaeote KM3_27_D02</name>
    <dbReference type="NCBI Taxonomy" id="1456428"/>
    <lineage>
        <taxon>Archaea</taxon>
        <taxon>Methanobacteriati</taxon>
        <taxon>Methanobacteriota</taxon>
        <taxon>environmental samples</taxon>
    </lineage>
</organism>
<feature type="domain" description="Archaeal Nre C-terminal" evidence="3">
    <location>
        <begin position="308"/>
        <end position="413"/>
    </location>
</feature>
<dbReference type="InterPro" id="IPR006978">
    <property type="entry name" value="Nre_N"/>
</dbReference>